<name>A0A238LJ47_9RHOB</name>
<keyword evidence="2" id="KW-0238">DNA-binding</keyword>
<keyword evidence="1" id="KW-0805">Transcription regulation</keyword>
<organism evidence="5 6">
    <name type="scientific">Flavimaricola marinus</name>
    <dbReference type="NCBI Taxonomy" id="1819565"/>
    <lineage>
        <taxon>Bacteria</taxon>
        <taxon>Pseudomonadati</taxon>
        <taxon>Pseudomonadota</taxon>
        <taxon>Alphaproteobacteria</taxon>
        <taxon>Rhodobacterales</taxon>
        <taxon>Paracoccaceae</taxon>
        <taxon>Flavimaricola</taxon>
    </lineage>
</organism>
<evidence type="ECO:0000256" key="3">
    <source>
        <dbReference type="ARBA" id="ARBA00023163"/>
    </source>
</evidence>
<dbReference type="AlphaFoldDB" id="A0A238LJ47"/>
<dbReference type="RefSeq" id="WP_093993770.1">
    <property type="nucleotide sequence ID" value="NZ_FXZK01000010.1"/>
</dbReference>
<keyword evidence="3" id="KW-0804">Transcription</keyword>
<evidence type="ECO:0000313" key="5">
    <source>
        <dbReference type="EMBL" id="SMY09573.1"/>
    </source>
</evidence>
<dbReference type="InterPro" id="IPR018653">
    <property type="entry name" value="ScfR_C"/>
</dbReference>
<feature type="domain" description="HTH cro/C1-type" evidence="4">
    <location>
        <begin position="11"/>
        <end position="65"/>
    </location>
</feature>
<dbReference type="GO" id="GO:0003677">
    <property type="term" value="F:DNA binding"/>
    <property type="evidence" value="ECO:0007669"/>
    <property type="project" value="UniProtKB-KW"/>
</dbReference>
<dbReference type="Gene3D" id="1.10.260.40">
    <property type="entry name" value="lambda repressor-like DNA-binding domains"/>
    <property type="match status" value="1"/>
</dbReference>
<dbReference type="SMART" id="SM00530">
    <property type="entry name" value="HTH_XRE"/>
    <property type="match status" value="1"/>
</dbReference>
<proteinExistence type="predicted"/>
<dbReference type="SUPFAM" id="SSF47413">
    <property type="entry name" value="lambda repressor-like DNA-binding domains"/>
    <property type="match status" value="1"/>
</dbReference>
<evidence type="ECO:0000259" key="4">
    <source>
        <dbReference type="PROSITE" id="PS50943"/>
    </source>
</evidence>
<dbReference type="InterPro" id="IPR010982">
    <property type="entry name" value="Lambda_DNA-bd_dom_sf"/>
</dbReference>
<dbReference type="Pfam" id="PF01381">
    <property type="entry name" value="HTH_3"/>
    <property type="match status" value="1"/>
</dbReference>
<protein>
    <submittedName>
        <fullName evidence="5">Anaerobic benzoate catabolism transcriptional regulator</fullName>
    </submittedName>
</protein>
<evidence type="ECO:0000313" key="6">
    <source>
        <dbReference type="Proteomes" id="UP000201613"/>
    </source>
</evidence>
<dbReference type="Pfam" id="PF09856">
    <property type="entry name" value="ScfRs"/>
    <property type="match status" value="1"/>
</dbReference>
<keyword evidence="6" id="KW-1185">Reference proteome</keyword>
<dbReference type="PANTHER" id="PTHR46797">
    <property type="entry name" value="HTH-TYPE TRANSCRIPTIONAL REGULATOR"/>
    <property type="match status" value="1"/>
</dbReference>
<evidence type="ECO:0000256" key="1">
    <source>
        <dbReference type="ARBA" id="ARBA00023015"/>
    </source>
</evidence>
<dbReference type="PANTHER" id="PTHR46797:SF23">
    <property type="entry name" value="HTH-TYPE TRANSCRIPTIONAL REGULATOR SUTR"/>
    <property type="match status" value="1"/>
</dbReference>
<dbReference type="GO" id="GO:0005829">
    <property type="term" value="C:cytosol"/>
    <property type="evidence" value="ECO:0007669"/>
    <property type="project" value="TreeGrafter"/>
</dbReference>
<dbReference type="InterPro" id="IPR001387">
    <property type="entry name" value="Cro/C1-type_HTH"/>
</dbReference>
<accession>A0A238LJ47</accession>
<dbReference type="Proteomes" id="UP000201613">
    <property type="component" value="Unassembled WGS sequence"/>
</dbReference>
<dbReference type="CDD" id="cd00093">
    <property type="entry name" value="HTH_XRE"/>
    <property type="match status" value="1"/>
</dbReference>
<reference evidence="5 6" key="1">
    <citation type="submission" date="2017-05" db="EMBL/GenBank/DDBJ databases">
        <authorList>
            <person name="Song R."/>
            <person name="Chenine A.L."/>
            <person name="Ruprecht R.M."/>
        </authorList>
    </citation>
    <scope>NUCLEOTIDE SEQUENCE [LARGE SCALE GENOMIC DNA]</scope>
    <source>
        <strain evidence="5 6">CECT 8899</strain>
    </source>
</reference>
<dbReference type="PROSITE" id="PS50943">
    <property type="entry name" value="HTH_CROC1"/>
    <property type="match status" value="1"/>
</dbReference>
<evidence type="ECO:0000256" key="2">
    <source>
        <dbReference type="ARBA" id="ARBA00023125"/>
    </source>
</evidence>
<dbReference type="OrthoDB" id="7790108at2"/>
<dbReference type="GO" id="GO:0003700">
    <property type="term" value="F:DNA-binding transcription factor activity"/>
    <property type="evidence" value="ECO:0007669"/>
    <property type="project" value="TreeGrafter"/>
</dbReference>
<dbReference type="InterPro" id="IPR050807">
    <property type="entry name" value="TransReg_Diox_bact_type"/>
</dbReference>
<sequence>MVESQRTGARIRARRLDRGISQTELAHMAGISPPYLNLIEHNRRRIAGKVLHDIARALGLDASVLTEVAEPALLEALDLAAASEPASGAERTQTREFADRFPGWAATVAAQARRISGLEDRVAALSDRLAHDMQLDTSLHEVISVVTSIRSTASILVGADDIDADWQSRFHQNLHQDSVRLAEASQALATYLETPKTDAAATLSPVEEFERYLDETDHHVAQLEVELLPEDAIEAMVSALVPPQAKSVARDWFHRYRADTEALPMAVLAPAAVAAAYDPGAIAEAVGSPLPVVMRRLASLPPGEGHPPIGLAICDASGGLTYLKSNRDFALPRNAPACPIWPLYQALQQPGQPIRAVVSMPGAAAPRLTCYALASPDGPLRFDAPQHYRAMMLAVADAPLAAGLPVGRSCRVCPRAECAVRREPSILPRSGDSATSGL</sequence>
<gene>
    <name evidence="5" type="ORF">LOM8899_03740</name>
</gene>
<dbReference type="EMBL" id="FXZK01000010">
    <property type="protein sequence ID" value="SMY09573.1"/>
    <property type="molecule type" value="Genomic_DNA"/>
</dbReference>